<dbReference type="AlphaFoldDB" id="A0A8J5IRZ7"/>
<proteinExistence type="predicted"/>
<evidence type="ECO:0000313" key="3">
    <source>
        <dbReference type="Proteomes" id="UP000709295"/>
    </source>
</evidence>
<dbReference type="PANTHER" id="PTHR33099">
    <property type="entry name" value="FE2OG DIOXYGENASE DOMAIN-CONTAINING PROTEIN"/>
    <property type="match status" value="1"/>
</dbReference>
<evidence type="ECO:0000259" key="1">
    <source>
        <dbReference type="PROSITE" id="PS51471"/>
    </source>
</evidence>
<keyword evidence="3" id="KW-1185">Reference proteome</keyword>
<sequence>MVSLDEDFEEGMWPFGGEGDADEVPVPVGASCVKISEILLSADEKAGEYSFGGMADGLTFAPGLFVDGVGAISFPLVPEQAEKLIAKCEKSPFGHNMDTKMDDNVRKSWQLATGLVHFNNSHWTSGIKELTGTVAQRLGYENTPLNCVLYKLLIYGKGGHFVKHQDTEKKDGMIATLVVQPPSTHEGGDLVVFRGGKERYRHDFGKTEGTASYLTHYAVHYADAVHSLEKVTKGYRLVLVYSICLPMAMRQLKKDSDMPMSDDLADAVSDMELNHESFALRLSHEYTKKSIEKMGSGALKGIDSARFRALEEANAVVPVGKKLQIFIAKISHKIVSAPSSAIGGGWQEEERSQTIHWYSASGKDLGRSRYMDVTTAAQLNFLNPGQETFAQLWEAFGDSKEEPYTGNEALLDILGNMTDEYLEEEEEEEGDGVTHLEMTLQVLDGLEGGPAQQALLNMAVELVVKPGSEDSKQEDTQGDLNSPNAIGILWKHVIQSSAKEPFDVMINHIMLKDPSELGQTIEVFSQYAADLGETSEKFMVLASIAAKRAKWLKREIRVLDKPFSWEMPDANFPDNKSIEDFLRGSGISMNTEGLTFCGLPDARKYAATCVREKQDDASFTMKPAGKGKKAFVTITKTRKWFNNCQKELVQHRAELDELQKLYKDTATGSQKKKCRRE</sequence>
<evidence type="ECO:0000313" key="2">
    <source>
        <dbReference type="EMBL" id="KAG6945614.1"/>
    </source>
</evidence>
<feature type="domain" description="Fe2OG dioxygenase" evidence="1">
    <location>
        <begin position="144"/>
        <end position="245"/>
    </location>
</feature>
<organism evidence="2 3">
    <name type="scientific">Phytophthora aleatoria</name>
    <dbReference type="NCBI Taxonomy" id="2496075"/>
    <lineage>
        <taxon>Eukaryota</taxon>
        <taxon>Sar</taxon>
        <taxon>Stramenopiles</taxon>
        <taxon>Oomycota</taxon>
        <taxon>Peronosporomycetes</taxon>
        <taxon>Peronosporales</taxon>
        <taxon>Peronosporaceae</taxon>
        <taxon>Phytophthora</taxon>
    </lineage>
</organism>
<name>A0A8J5IRZ7_9STRA</name>
<accession>A0A8J5IRZ7</accession>
<dbReference type="PANTHER" id="PTHR33099:SF7">
    <property type="entry name" value="MYND-TYPE DOMAIN-CONTAINING PROTEIN"/>
    <property type="match status" value="1"/>
</dbReference>
<dbReference type="Proteomes" id="UP000709295">
    <property type="component" value="Unassembled WGS sequence"/>
</dbReference>
<comment type="caution">
    <text evidence="2">The sequence shown here is derived from an EMBL/GenBank/DDBJ whole genome shotgun (WGS) entry which is preliminary data.</text>
</comment>
<gene>
    <name evidence="2" type="ORF">JG688_00016467</name>
</gene>
<dbReference type="EMBL" id="JAENGY010002065">
    <property type="protein sequence ID" value="KAG6945614.1"/>
    <property type="molecule type" value="Genomic_DNA"/>
</dbReference>
<dbReference type="PROSITE" id="PS51471">
    <property type="entry name" value="FE2OG_OXY"/>
    <property type="match status" value="1"/>
</dbReference>
<protein>
    <recommendedName>
        <fullName evidence="1">Fe2OG dioxygenase domain-containing protein</fullName>
    </recommendedName>
</protein>
<reference evidence="2" key="1">
    <citation type="submission" date="2021-01" db="EMBL/GenBank/DDBJ databases">
        <title>Phytophthora aleatoria, a newly-described species from Pinus radiata is distinct from Phytophthora cactorum isolates based on comparative genomics.</title>
        <authorList>
            <person name="Mcdougal R."/>
            <person name="Panda P."/>
            <person name="Williams N."/>
            <person name="Studholme D.J."/>
        </authorList>
    </citation>
    <scope>NUCLEOTIDE SEQUENCE</scope>
    <source>
        <strain evidence="2">NZFS 4037</strain>
    </source>
</reference>
<dbReference type="InterPro" id="IPR005123">
    <property type="entry name" value="Oxoglu/Fe-dep_dioxygenase_dom"/>
</dbReference>